<reference evidence="2 3" key="1">
    <citation type="submission" date="2015-04" db="EMBL/GenBank/DDBJ databases">
        <title>Draft genome sequence of bacteremic isolate Catabacter hongkongensis type strain HKU16T.</title>
        <authorList>
            <person name="Lau S.K."/>
            <person name="Teng J.L."/>
            <person name="Huang Y."/>
            <person name="Curreem S.O."/>
            <person name="Tsui S.K."/>
            <person name="Woo P.C."/>
        </authorList>
    </citation>
    <scope>NUCLEOTIDE SEQUENCE [LARGE SCALE GENOMIC DNA]</scope>
    <source>
        <strain evidence="2 3">HKU16</strain>
    </source>
</reference>
<evidence type="ECO:0000313" key="3">
    <source>
        <dbReference type="Proteomes" id="UP000034076"/>
    </source>
</evidence>
<organism evidence="2 3">
    <name type="scientific">Christensenella hongkongensis</name>
    <dbReference type="NCBI Taxonomy" id="270498"/>
    <lineage>
        <taxon>Bacteria</taxon>
        <taxon>Bacillati</taxon>
        <taxon>Bacillota</taxon>
        <taxon>Clostridia</taxon>
        <taxon>Christensenellales</taxon>
        <taxon>Christensenellaceae</taxon>
        <taxon>Christensenella</taxon>
    </lineage>
</organism>
<keyword evidence="1" id="KW-1133">Transmembrane helix</keyword>
<sequence length="66" mass="7355">MEIGFVASVIILLAGIVLMGIGGIVFRWRAFTNQRAWEGATRPMLIIGLVTFAVGIVLVYVMYPWR</sequence>
<accession>A0A0M2NBZ5</accession>
<feature type="transmembrane region" description="Helical" evidence="1">
    <location>
        <begin position="6"/>
        <end position="28"/>
    </location>
</feature>
<dbReference type="Proteomes" id="UP000034076">
    <property type="component" value="Unassembled WGS sequence"/>
</dbReference>
<dbReference type="STRING" id="270498.CHK_2794"/>
<protein>
    <submittedName>
        <fullName evidence="2">Uncharacterized protein</fullName>
    </submittedName>
</protein>
<keyword evidence="1" id="KW-0812">Transmembrane</keyword>
<feature type="transmembrane region" description="Helical" evidence="1">
    <location>
        <begin position="40"/>
        <end position="63"/>
    </location>
</feature>
<evidence type="ECO:0000313" key="2">
    <source>
        <dbReference type="EMBL" id="KKI49773.1"/>
    </source>
</evidence>
<evidence type="ECO:0000256" key="1">
    <source>
        <dbReference type="SAM" id="Phobius"/>
    </source>
</evidence>
<gene>
    <name evidence="2" type="ORF">CHK_2794</name>
</gene>
<keyword evidence="1" id="KW-0472">Membrane</keyword>
<dbReference type="OrthoDB" id="2188776at2"/>
<dbReference type="AlphaFoldDB" id="A0A0M2NBZ5"/>
<name>A0A0M2NBZ5_9FIRM</name>
<dbReference type="EMBL" id="LAYJ01000123">
    <property type="protein sequence ID" value="KKI49773.1"/>
    <property type="molecule type" value="Genomic_DNA"/>
</dbReference>
<comment type="caution">
    <text evidence="2">The sequence shown here is derived from an EMBL/GenBank/DDBJ whole genome shotgun (WGS) entry which is preliminary data.</text>
</comment>
<dbReference type="RefSeq" id="WP_046444584.1">
    <property type="nucleotide sequence ID" value="NZ_JAXDTA010000240.1"/>
</dbReference>
<proteinExistence type="predicted"/>
<keyword evidence="3" id="KW-1185">Reference proteome</keyword>